<dbReference type="InterPro" id="IPR020846">
    <property type="entry name" value="MFS_dom"/>
</dbReference>
<dbReference type="eggNOG" id="KOG4177">
    <property type="taxonomic scope" value="Eukaryota"/>
</dbReference>
<dbReference type="PANTHER" id="PTHR48022:SF63">
    <property type="entry name" value="TRANSPORTER, PUTATIVE-RELATED"/>
    <property type="match status" value="1"/>
</dbReference>
<dbReference type="SUPFAM" id="SSF103473">
    <property type="entry name" value="MFS general substrate transporter"/>
    <property type="match status" value="1"/>
</dbReference>
<feature type="transmembrane region" description="Helical" evidence="10">
    <location>
        <begin position="137"/>
        <end position="157"/>
    </location>
</feature>
<feature type="repeat" description="ANK" evidence="7">
    <location>
        <begin position="1257"/>
        <end position="1289"/>
    </location>
</feature>
<feature type="transmembrane region" description="Helical" evidence="10">
    <location>
        <begin position="326"/>
        <end position="347"/>
    </location>
</feature>
<keyword evidence="7" id="KW-0040">ANK repeat</keyword>
<dbReference type="SMR" id="A0A093VF44"/>
<accession>A0A093VF44</accession>
<dbReference type="InterPro" id="IPR029058">
    <property type="entry name" value="AB_hydrolase_fold"/>
</dbReference>
<dbReference type="InterPro" id="IPR054471">
    <property type="entry name" value="GPIID_WHD"/>
</dbReference>
<comment type="subcellular location">
    <subcellularLocation>
        <location evidence="1">Membrane</location>
        <topology evidence="1">Multi-pass membrane protein</topology>
    </subcellularLocation>
</comment>
<keyword evidence="3 10" id="KW-0812">Transmembrane</keyword>
<reference evidence="12" key="1">
    <citation type="journal article" date="2014" name="PLoS Genet.">
        <title>Signature Gene Expression Reveals Novel Clues to the Molecular Mechanisms of Dimorphic Transition in Penicillium marneffei.</title>
        <authorList>
            <person name="Yang E."/>
            <person name="Wang G."/>
            <person name="Cai J."/>
            <person name="Woo P.C."/>
            <person name="Lau S.K."/>
            <person name="Yuen K.-Y."/>
            <person name="Chow W.-N."/>
            <person name="Lin X."/>
        </authorList>
    </citation>
    <scope>NUCLEOTIDE SEQUENCE [LARGE SCALE GENOMIC DNA]</scope>
    <source>
        <strain evidence="12">PM1</strain>
    </source>
</reference>
<feature type="transmembrane region" description="Helical" evidence="10">
    <location>
        <begin position="75"/>
        <end position="96"/>
    </location>
</feature>
<feature type="domain" description="Major facilitator superfamily (MFS) profile" evidence="11">
    <location>
        <begin position="39"/>
        <end position="478"/>
    </location>
</feature>
<comment type="similarity">
    <text evidence="2">Belongs to the major facilitator superfamily. Sugar transporter (TC 2.A.1.1) family.</text>
</comment>
<dbReference type="PROSITE" id="PS50088">
    <property type="entry name" value="ANK_REPEAT"/>
    <property type="match status" value="3"/>
</dbReference>
<proteinExistence type="inferred from homology"/>
<dbReference type="Pfam" id="PF22939">
    <property type="entry name" value="WHD_GPIID"/>
    <property type="match status" value="1"/>
</dbReference>
<evidence type="ECO:0000256" key="5">
    <source>
        <dbReference type="ARBA" id="ARBA00022989"/>
    </source>
</evidence>
<evidence type="ECO:0000313" key="12">
    <source>
        <dbReference type="EMBL" id="KFX51157.1"/>
    </source>
</evidence>
<dbReference type="PANTHER" id="PTHR48022">
    <property type="entry name" value="PLASTIDIC GLUCOSE TRANSPORTER 4"/>
    <property type="match status" value="1"/>
</dbReference>
<feature type="transmembrane region" description="Helical" evidence="10">
    <location>
        <begin position="385"/>
        <end position="404"/>
    </location>
</feature>
<evidence type="ECO:0000256" key="3">
    <source>
        <dbReference type="ARBA" id="ARBA00022692"/>
    </source>
</evidence>
<organism evidence="12">
    <name type="scientific">Talaromyces marneffei PM1</name>
    <dbReference type="NCBI Taxonomy" id="1077442"/>
    <lineage>
        <taxon>Eukaryota</taxon>
        <taxon>Fungi</taxon>
        <taxon>Dikarya</taxon>
        <taxon>Ascomycota</taxon>
        <taxon>Pezizomycotina</taxon>
        <taxon>Eurotiomycetes</taxon>
        <taxon>Eurotiomycetidae</taxon>
        <taxon>Eurotiales</taxon>
        <taxon>Trichocomaceae</taxon>
        <taxon>Talaromyces</taxon>
        <taxon>Talaromyces sect. Talaromyces</taxon>
    </lineage>
</organism>
<dbReference type="Gene3D" id="1.25.40.20">
    <property type="entry name" value="Ankyrin repeat-containing domain"/>
    <property type="match status" value="1"/>
</dbReference>
<keyword evidence="5 10" id="KW-1133">Transmembrane helix</keyword>
<feature type="repeat" description="ANK" evidence="7">
    <location>
        <begin position="1293"/>
        <end position="1325"/>
    </location>
</feature>
<feature type="transmembrane region" description="Helical" evidence="10">
    <location>
        <begin position="164"/>
        <end position="183"/>
    </location>
</feature>
<evidence type="ECO:0000256" key="2">
    <source>
        <dbReference type="ARBA" id="ARBA00010992"/>
    </source>
</evidence>
<dbReference type="eggNOG" id="KOG2029">
    <property type="taxonomic scope" value="Eukaryota"/>
</dbReference>
<feature type="region of interest" description="Disordered" evidence="9">
    <location>
        <begin position="1483"/>
        <end position="1521"/>
    </location>
</feature>
<keyword evidence="8" id="KW-0175">Coiled coil</keyword>
<dbReference type="InterPro" id="IPR005828">
    <property type="entry name" value="MFS_sugar_transport-like"/>
</dbReference>
<keyword evidence="6 10" id="KW-0472">Membrane</keyword>
<evidence type="ECO:0000256" key="7">
    <source>
        <dbReference type="PROSITE-ProRule" id="PRU00023"/>
    </source>
</evidence>
<dbReference type="Gene3D" id="1.20.1250.20">
    <property type="entry name" value="MFS general substrate transporter like domains"/>
    <property type="match status" value="1"/>
</dbReference>
<feature type="transmembrane region" description="Helical" evidence="10">
    <location>
        <begin position="455"/>
        <end position="474"/>
    </location>
</feature>
<dbReference type="GO" id="GO:0016020">
    <property type="term" value="C:membrane"/>
    <property type="evidence" value="ECO:0007669"/>
    <property type="project" value="UniProtKB-SubCell"/>
</dbReference>
<dbReference type="SMART" id="SM00248">
    <property type="entry name" value="ANK"/>
    <property type="match status" value="4"/>
</dbReference>
<dbReference type="Pfam" id="PF12796">
    <property type="entry name" value="Ank_2"/>
    <property type="match status" value="1"/>
</dbReference>
<evidence type="ECO:0000256" key="4">
    <source>
        <dbReference type="ARBA" id="ARBA00022737"/>
    </source>
</evidence>
<dbReference type="InterPro" id="IPR036770">
    <property type="entry name" value="Ankyrin_rpt-contain_sf"/>
</dbReference>
<feature type="transmembrane region" description="Helical" evidence="10">
    <location>
        <begin position="354"/>
        <end position="373"/>
    </location>
</feature>
<name>A0A093VF44_TALMA</name>
<dbReference type="PROSITE" id="PS50850">
    <property type="entry name" value="MFS"/>
    <property type="match status" value="1"/>
</dbReference>
<feature type="repeat" description="ANK" evidence="7">
    <location>
        <begin position="1364"/>
        <end position="1396"/>
    </location>
</feature>
<dbReference type="PROSITE" id="PS50297">
    <property type="entry name" value="ANK_REP_REGION"/>
    <property type="match status" value="2"/>
</dbReference>
<dbReference type="GO" id="GO:0005351">
    <property type="term" value="F:carbohydrate:proton symporter activity"/>
    <property type="evidence" value="ECO:0007669"/>
    <property type="project" value="TreeGrafter"/>
</dbReference>
<dbReference type="InterPro" id="IPR050360">
    <property type="entry name" value="MFS_Sugar_Transporters"/>
</dbReference>
<dbReference type="Gene3D" id="3.40.50.1820">
    <property type="entry name" value="alpha/beta hydrolase"/>
    <property type="match status" value="1"/>
</dbReference>
<comment type="caution">
    <text evidence="12">The sequence shown here is derived from an EMBL/GenBank/DDBJ whole genome shotgun (WGS) entry which is preliminary data.</text>
</comment>
<dbReference type="Pfam" id="PF00083">
    <property type="entry name" value="Sugar_tr"/>
    <property type="match status" value="1"/>
</dbReference>
<dbReference type="Pfam" id="PF24883">
    <property type="entry name" value="NPHP3_N"/>
    <property type="match status" value="1"/>
</dbReference>
<keyword evidence="4" id="KW-0677">Repeat</keyword>
<dbReference type="SUPFAM" id="SSF48403">
    <property type="entry name" value="Ankyrin repeat"/>
    <property type="match status" value="1"/>
</dbReference>
<evidence type="ECO:0000259" key="11">
    <source>
        <dbReference type="PROSITE" id="PS50850"/>
    </source>
</evidence>
<dbReference type="InterPro" id="IPR002110">
    <property type="entry name" value="Ankyrin_rpt"/>
</dbReference>
<evidence type="ECO:0000256" key="10">
    <source>
        <dbReference type="SAM" id="Phobius"/>
    </source>
</evidence>
<sequence>MPDSPAQMKPPPGHFYLAGRVFPRKQWWKDKNMRTLYFFILVLIFTNTANGFDNSMMNGLQAISYWQDYFGHPHGSTLGLFNCVMSAGALSGLIPMPFILDRLGRKPCLVIGAFFMILGIALQSAAINFAMFIAARWILGFGDILVICTAPLLIAEIAPVQDRAILVTIAGANYQSGAFIAAWTTYGTLQIQSNWAWRAPSLIQGIFTLLMIAVVPWIPESPRFYVAQDQPEKALKILAHYHANGDEQDEVVQLEYTEITTALAMEKNAQKSFSFLDFFKTPGNRKRLIMIVSIGLFSQWSGNGLVSYYLTTIMNNIGITDSQTQLVINGGLTTFALVTNIIFSFFVDRWGRRNINLISTIGMLISFVIWTILSAINSQQDNANPAFGKAVVFMIFFYYLWYNLKSGLIASYTTEILPYHMRAKGYTVMEWALYGALFFNQYVNATALDSLGWRYYIFYCCFLGFELIVVYFFYVETRYVPLEEIVKYFDGDDVAAVTNDEFEHDAKRGVVHPLHQLLPDVQTLSPEQIEALQQHIRVDIIAVHGLNPWSKPEEEHAFDTWRKPAGPDGRLWLRDDLKDKTPEARVFLYQYDSKLIWGGDKASFILKADEFLEAIRVQRKKNPQRPIIFIGHSLGGLLIEQALVNSHNSLRYASIAKATTGLVFFGTPHDGGDPSLVRIGSVAAKIARSLGAQKNHDIEQALQSGSLFTEILKHSFRNQLKRYQIVSFWEGKGDIVPMKSAIFGLPDDVEYIVELKATHSDMCRFDTVNDKHDKDLFSTVWGNLEDLYDKALECVLVVFSSSGPIWMVTRRTAREKRKILEWLYCESVDLRHLDIRTVRRGNEMGAGRFSKSNIVGSWYSWVRKDISKESTRQASQSLLSCLIRQLADQNKEVLTYVKSRYKQFEIENRTASSQDLLDWLIALIPKFERLFIVIDAPDEQEDVTLRDELLQDVLKVANTGGFCYISSRPNLRSAFTQAIHLEIRPSYHDVKAYITDYIDSHPSARLLLGQHLREKVVPRLIEFLPVKFQLEYLFQYTTAREVLNQLDTMSERLKEENILNQSYERAIRTVQRQSQPKQNLALEVFSWLLAARRTLTIMELCTAISVRPELTEVDELAIPSHDMIIDVCGGFVALDEASKNVRIAHATARDYLIKVLPELSLPTDIVAIVLATYLTFSPFNPGWTGSQEAFNMRREKHVLLDYAAHYVSLHARAEKKHKSQVEAVVLKLCKSPGLASSFIQAFYAPPDVLNGFDWFPNESTPLHVAVTIGLLETVTALLDDKESVSRISARNSKGQTPLHIAAIYGHTDIAEYLLKKGASPTDQDRYGMAPFCYAVSEGHVKIVEKCFQGNKKVKQELLELTLNNGDTALHIATTKGHVDIVLLLLQFNAPIDVKNKKGLTPRDLAMRSASVLMQNTFISWHDVKSSSTPEGPRSFYQPLWSGFRGIFEDIVGVENSRGRSTDHLSTPKSIERACSNVLSVHRGSTAPVSGEHYQTPNTGHDPVTHTAQPHAEESSGSPEGGLAISYSDRDRHCHYLIPATLFDRVIELSDRQCTLVDTSDPGERSNNEGNDHIPQDPLRMSWACRLEADTNLRCLFTGLPKGLYAAFWQFSYRITSEYNGSYLPKNLYNCTFGRAVDPEMFASRISNPLQPFISTTLNFINPLCVAQLTVPRFEPLQIEVPNIFIHQAFMEQEISMQARTALQVDWDGSVAFLIKKVGSAPIEGCLCFKWVEMVRINADNVEDFLTETAEQSRPMEVR</sequence>
<evidence type="ECO:0000256" key="9">
    <source>
        <dbReference type="SAM" id="MobiDB-lite"/>
    </source>
</evidence>
<feature type="coiled-coil region" evidence="8">
    <location>
        <begin position="1036"/>
        <end position="1073"/>
    </location>
</feature>
<dbReference type="EMBL" id="JPOX01000005">
    <property type="protein sequence ID" value="KFX51157.1"/>
    <property type="molecule type" value="Genomic_DNA"/>
</dbReference>
<dbReference type="InterPro" id="IPR056884">
    <property type="entry name" value="NPHP3-like_N"/>
</dbReference>
<feature type="transmembrane region" description="Helical" evidence="10">
    <location>
        <begin position="108"/>
        <end position="131"/>
    </location>
</feature>
<dbReference type="Pfam" id="PF00023">
    <property type="entry name" value="Ank"/>
    <property type="match status" value="1"/>
</dbReference>
<dbReference type="SUPFAM" id="SSF53474">
    <property type="entry name" value="alpha/beta-Hydrolases"/>
    <property type="match status" value="1"/>
</dbReference>
<dbReference type="FunFam" id="1.20.1250.20:FF:000117">
    <property type="entry name" value="MFS hexose transporter"/>
    <property type="match status" value="1"/>
</dbReference>
<evidence type="ECO:0000256" key="8">
    <source>
        <dbReference type="SAM" id="Coils"/>
    </source>
</evidence>
<dbReference type="InterPro" id="IPR036259">
    <property type="entry name" value="MFS_trans_sf"/>
</dbReference>
<feature type="transmembrane region" description="Helical" evidence="10">
    <location>
        <begin position="288"/>
        <end position="306"/>
    </location>
</feature>
<evidence type="ECO:0000256" key="1">
    <source>
        <dbReference type="ARBA" id="ARBA00004141"/>
    </source>
</evidence>
<gene>
    <name evidence="12" type="ORF">GQ26_0050310</name>
</gene>
<evidence type="ECO:0000256" key="6">
    <source>
        <dbReference type="ARBA" id="ARBA00023136"/>
    </source>
</evidence>
<feature type="transmembrane region" description="Helical" evidence="10">
    <location>
        <begin position="195"/>
        <end position="218"/>
    </location>
</feature>
<protein>
    <submittedName>
        <fullName evidence="12">Lactose permease</fullName>
    </submittedName>
</protein>